<dbReference type="InterPro" id="IPR011330">
    <property type="entry name" value="Glyco_hydro/deAcase_b/a-brl"/>
</dbReference>
<sequence length="361" mass="40646">MYKKYYNKIIKKCLQNYFFICYNRCKFPQGIVIFFKKGDIMTGKHRGNRMQQRKARKRAILLSLTSLLLFLVLIVGGFSLLAKLQNSHNQKEANNVSTNQVNTSSKTSSAPTREKKTASDDSSKDKVKWVKQDQPVQVPILMYHAIHVMDPSEAANAGLIVDPATFESHLKALKDAGYYPLTPAEAYKVLTENVLPENKKVVWLTFDDSLRDFYTNAFPLLQKYDMKATNNVITGFVQAGREDMLTLDEIKEMKDKGMSFEDHTVNHPDLSATAEDQQKIELKDSKSYLDKELSQTTTTVAYPSGRYSDATLQIAESLGYKMGLTTNNGLASLSNGLLTLNRVRVNPTTTAEDLLNEIATN</sequence>
<feature type="domain" description="NodB homology" evidence="5">
    <location>
        <begin position="200"/>
        <end position="361"/>
    </location>
</feature>
<dbReference type="PATRIC" id="fig|888810.3.peg.762"/>
<dbReference type="PANTHER" id="PTHR34216:SF3">
    <property type="entry name" value="POLY-BETA-1,6-N-ACETYL-D-GLUCOSAMINE N-DEACETYLASE"/>
    <property type="match status" value="1"/>
</dbReference>
<keyword evidence="4" id="KW-0812">Transmembrane</keyword>
<evidence type="ECO:0000313" key="6">
    <source>
        <dbReference type="EMBL" id="EGD31827.1"/>
    </source>
</evidence>
<keyword evidence="4" id="KW-0472">Membrane</keyword>
<keyword evidence="4" id="KW-1133">Transmembrane helix</keyword>
<reference evidence="6 7" key="1">
    <citation type="submission" date="2011-02" db="EMBL/GenBank/DDBJ databases">
        <authorList>
            <person name="Muzny D."/>
            <person name="Qin X."/>
            <person name="Deng J."/>
            <person name="Jiang H."/>
            <person name="Liu Y."/>
            <person name="Qu J."/>
            <person name="Song X.-Z."/>
            <person name="Zhang L."/>
            <person name="Thornton R."/>
            <person name="Coyle M."/>
            <person name="Francisco L."/>
            <person name="Jackson L."/>
            <person name="Javaid M."/>
            <person name="Korchina V."/>
            <person name="Kovar C."/>
            <person name="Mata R."/>
            <person name="Mathew T."/>
            <person name="Ngo R."/>
            <person name="Nguyen L."/>
            <person name="Nguyen N."/>
            <person name="Okwuonu G."/>
            <person name="Ongeri F."/>
            <person name="Pham C."/>
            <person name="Simmons D."/>
            <person name="Wilczek-Boney K."/>
            <person name="Hale W."/>
            <person name="Jakkamsetti A."/>
            <person name="Pham P."/>
            <person name="Ruth R."/>
            <person name="San Lucas F."/>
            <person name="Warren J."/>
            <person name="Zhang J."/>
            <person name="Zhao Z."/>
            <person name="Zhou C."/>
            <person name="Zhu D."/>
            <person name="Lee S."/>
            <person name="Bess C."/>
            <person name="Blankenburg K."/>
            <person name="Forbes L."/>
            <person name="Fu Q."/>
            <person name="Gubbala S."/>
            <person name="Hirani K."/>
            <person name="Jayaseelan J.C."/>
            <person name="Lara F."/>
            <person name="Munidasa M."/>
            <person name="Palculict T."/>
            <person name="Patil S."/>
            <person name="Pu L.-L."/>
            <person name="Saada N."/>
            <person name="Tang L."/>
            <person name="Weissenberger G."/>
            <person name="Zhu Y."/>
            <person name="Hemphill L."/>
            <person name="Shang Y."/>
            <person name="Youmans B."/>
            <person name="Ayvaz T."/>
            <person name="Ross M."/>
            <person name="Santibanez J."/>
            <person name="Aqrawi P."/>
            <person name="Gross S."/>
            <person name="Joshi V."/>
            <person name="Fowler G."/>
            <person name="Nazareth L."/>
            <person name="Reid J."/>
            <person name="Worley K."/>
            <person name="Petrosino J."/>
            <person name="Highlander S."/>
            <person name="Gibbs R."/>
        </authorList>
    </citation>
    <scope>NUCLEOTIDE SEQUENCE [LARGE SCALE GENOMIC DNA]</scope>
    <source>
        <strain evidence="6 7">SK115</strain>
    </source>
</reference>
<dbReference type="InterPro" id="IPR051398">
    <property type="entry name" value="Polysacch_Deacetylase"/>
</dbReference>
<feature type="transmembrane region" description="Helical" evidence="4">
    <location>
        <begin position="59"/>
        <end position="82"/>
    </location>
</feature>
<accession>F0I7Z2</accession>
<protein>
    <submittedName>
        <fullName evidence="6">Polysaccharide deacetylase</fullName>
    </submittedName>
</protein>
<dbReference type="Proteomes" id="UP000003351">
    <property type="component" value="Unassembled WGS sequence"/>
</dbReference>
<dbReference type="EMBL" id="AEXW01000005">
    <property type="protein sequence ID" value="EGD31827.1"/>
    <property type="molecule type" value="Genomic_DNA"/>
</dbReference>
<evidence type="ECO:0000313" key="7">
    <source>
        <dbReference type="Proteomes" id="UP000003351"/>
    </source>
</evidence>
<dbReference type="PROSITE" id="PS51677">
    <property type="entry name" value="NODB"/>
    <property type="match status" value="1"/>
</dbReference>
<dbReference type="SUPFAM" id="SSF88713">
    <property type="entry name" value="Glycoside hydrolase/deacetylase"/>
    <property type="match status" value="1"/>
</dbReference>
<dbReference type="GO" id="GO:0016810">
    <property type="term" value="F:hydrolase activity, acting on carbon-nitrogen (but not peptide) bonds"/>
    <property type="evidence" value="ECO:0007669"/>
    <property type="project" value="InterPro"/>
</dbReference>
<keyword evidence="2" id="KW-0732">Signal</keyword>
<evidence type="ECO:0000256" key="3">
    <source>
        <dbReference type="SAM" id="MobiDB-lite"/>
    </source>
</evidence>
<proteinExistence type="predicted"/>
<dbReference type="HOGENOM" id="CLU_030024_2_0_9"/>
<dbReference type="GO" id="GO:0005975">
    <property type="term" value="P:carbohydrate metabolic process"/>
    <property type="evidence" value="ECO:0007669"/>
    <property type="project" value="InterPro"/>
</dbReference>
<dbReference type="Pfam" id="PF01522">
    <property type="entry name" value="Polysacc_deac_1"/>
    <property type="match status" value="1"/>
</dbReference>
<dbReference type="PANTHER" id="PTHR34216">
    <property type="match status" value="1"/>
</dbReference>
<dbReference type="Gene3D" id="3.20.20.370">
    <property type="entry name" value="Glycoside hydrolase/deacetylase"/>
    <property type="match status" value="1"/>
</dbReference>
<dbReference type="AlphaFoldDB" id="F0I7Z2"/>
<comment type="caution">
    <text evidence="6">The sequence shown here is derived from an EMBL/GenBank/DDBJ whole genome shotgun (WGS) entry which is preliminary data.</text>
</comment>
<name>F0I7Z2_STRSA</name>
<dbReference type="CDD" id="cd10918">
    <property type="entry name" value="CE4_NodB_like_5s_6s"/>
    <property type="match status" value="1"/>
</dbReference>
<comment type="subcellular location">
    <subcellularLocation>
        <location evidence="1">Secreted</location>
    </subcellularLocation>
</comment>
<evidence type="ECO:0000256" key="2">
    <source>
        <dbReference type="ARBA" id="ARBA00022729"/>
    </source>
</evidence>
<dbReference type="InterPro" id="IPR002509">
    <property type="entry name" value="NODB_dom"/>
</dbReference>
<gene>
    <name evidence="6" type="ORF">HMPREF9382_0781</name>
</gene>
<evidence type="ECO:0000256" key="4">
    <source>
        <dbReference type="SAM" id="Phobius"/>
    </source>
</evidence>
<feature type="compositionally biased region" description="Basic and acidic residues" evidence="3">
    <location>
        <begin position="112"/>
        <end position="128"/>
    </location>
</feature>
<organism evidence="6 7">
    <name type="scientific">Streptococcus sanguinis SK115</name>
    <dbReference type="NCBI Taxonomy" id="888810"/>
    <lineage>
        <taxon>Bacteria</taxon>
        <taxon>Bacillati</taxon>
        <taxon>Bacillota</taxon>
        <taxon>Bacilli</taxon>
        <taxon>Lactobacillales</taxon>
        <taxon>Streptococcaceae</taxon>
        <taxon>Streptococcus</taxon>
    </lineage>
</organism>
<evidence type="ECO:0000259" key="5">
    <source>
        <dbReference type="PROSITE" id="PS51677"/>
    </source>
</evidence>
<dbReference type="GO" id="GO:0005576">
    <property type="term" value="C:extracellular region"/>
    <property type="evidence" value="ECO:0007669"/>
    <property type="project" value="UniProtKB-SubCell"/>
</dbReference>
<feature type="compositionally biased region" description="Low complexity" evidence="3">
    <location>
        <begin position="94"/>
        <end position="109"/>
    </location>
</feature>
<evidence type="ECO:0000256" key="1">
    <source>
        <dbReference type="ARBA" id="ARBA00004613"/>
    </source>
</evidence>
<feature type="region of interest" description="Disordered" evidence="3">
    <location>
        <begin position="89"/>
        <end position="128"/>
    </location>
</feature>